<evidence type="ECO:0000313" key="3">
    <source>
        <dbReference type="Proteomes" id="UP000664859"/>
    </source>
</evidence>
<feature type="region of interest" description="Disordered" evidence="1">
    <location>
        <begin position="132"/>
        <end position="151"/>
    </location>
</feature>
<protein>
    <submittedName>
        <fullName evidence="2">Uncharacterized protein</fullName>
    </submittedName>
</protein>
<reference evidence="2" key="1">
    <citation type="submission" date="2021-02" db="EMBL/GenBank/DDBJ databases">
        <title>First Annotated Genome of the Yellow-green Alga Tribonema minus.</title>
        <authorList>
            <person name="Mahan K.M."/>
        </authorList>
    </citation>
    <scope>NUCLEOTIDE SEQUENCE</scope>
    <source>
        <strain evidence="2">UTEX B ZZ1240</strain>
    </source>
</reference>
<dbReference type="Proteomes" id="UP000664859">
    <property type="component" value="Unassembled WGS sequence"/>
</dbReference>
<evidence type="ECO:0000256" key="1">
    <source>
        <dbReference type="SAM" id="MobiDB-lite"/>
    </source>
</evidence>
<gene>
    <name evidence="2" type="ORF">JKP88DRAFT_243335</name>
</gene>
<dbReference type="AlphaFoldDB" id="A0A835Z8R2"/>
<organism evidence="2 3">
    <name type="scientific">Tribonema minus</name>
    <dbReference type="NCBI Taxonomy" id="303371"/>
    <lineage>
        <taxon>Eukaryota</taxon>
        <taxon>Sar</taxon>
        <taxon>Stramenopiles</taxon>
        <taxon>Ochrophyta</taxon>
        <taxon>PX clade</taxon>
        <taxon>Xanthophyceae</taxon>
        <taxon>Tribonematales</taxon>
        <taxon>Tribonemataceae</taxon>
        <taxon>Tribonema</taxon>
    </lineage>
</organism>
<name>A0A835Z8R2_9STRA</name>
<sequence>MDIASLSDRLLLVDHHMLLGQVRMQAVAFTREGRSHLECVFRRIHSAAERCTRQRAFARVVVREVNRIVPMRRQQNPMPPEWRPRRQRIQKHRKWRTNRRACCVLRCHRTGSGARPSSHFHQGGGVAAGVPYSHHHGAGGSRQSAARGASALRVSQAASSTATGIAATHDGNQGLVDFDRDRSGATNMGMRSVCAVCGVDPR</sequence>
<comment type="caution">
    <text evidence="2">The sequence shown here is derived from an EMBL/GenBank/DDBJ whole genome shotgun (WGS) entry which is preliminary data.</text>
</comment>
<accession>A0A835Z8R2</accession>
<dbReference type="EMBL" id="JAFCMP010000057">
    <property type="protein sequence ID" value="KAG5189075.1"/>
    <property type="molecule type" value="Genomic_DNA"/>
</dbReference>
<feature type="compositionally biased region" description="Low complexity" evidence="1">
    <location>
        <begin position="141"/>
        <end position="151"/>
    </location>
</feature>
<proteinExistence type="predicted"/>
<keyword evidence="3" id="KW-1185">Reference proteome</keyword>
<evidence type="ECO:0000313" key="2">
    <source>
        <dbReference type="EMBL" id="KAG5189075.1"/>
    </source>
</evidence>